<reference evidence="9" key="1">
    <citation type="journal article" date="2015" name="Int. J. Syst. Evol. Microbiol.">
        <title>Rhizobium oryzicola sp. nov., potential plant-growth-promoting endophytic bacteria isolated from rice roots.</title>
        <authorList>
            <person name="Zhang X.X."/>
            <person name="Gao J.S."/>
            <person name="Cao Y.H."/>
            <person name="Sheirdil R.A."/>
            <person name="Wang X.C."/>
            <person name="Zhang L."/>
        </authorList>
    </citation>
    <scope>NUCLEOTIDE SEQUENCE</scope>
    <source>
        <strain evidence="9">05753</strain>
    </source>
</reference>
<evidence type="ECO:0000256" key="7">
    <source>
        <dbReference type="ARBA" id="ARBA00023136"/>
    </source>
</evidence>
<feature type="transmembrane region" description="Helical" evidence="8">
    <location>
        <begin position="314"/>
        <end position="334"/>
    </location>
</feature>
<dbReference type="EMBL" id="JAUKWQ010000004">
    <property type="protein sequence ID" value="MDO1583549.1"/>
    <property type="molecule type" value="Genomic_DNA"/>
</dbReference>
<evidence type="ECO:0000313" key="9">
    <source>
        <dbReference type="EMBL" id="MDO1583549.1"/>
    </source>
</evidence>
<feature type="transmembrane region" description="Helical" evidence="8">
    <location>
        <begin position="222"/>
        <end position="238"/>
    </location>
</feature>
<feature type="transmembrane region" description="Helical" evidence="8">
    <location>
        <begin position="373"/>
        <end position="394"/>
    </location>
</feature>
<sequence length="403" mass="42183">MTIAFLSALKDPGLRVSATAMLFFGFAGAATGPYQSIIGIQELGLSDTSYAALMFAAAVVNVVASVMMGIVADRMGDYRSSIIYVSLFGVSGYALVYLAANVPAFVISKLLLLPIFGALNSLIFANVRAASGDMNPAQLVAVNSTMRATISLSWVAVPGLVGVALAGAPSMLPAYLWAALSALICFILAVWFLPRPQAATGAETDARYKMLASLKEVAEPRVLLRVIAIALIFSMLHVNDAVRPLIISLKAGGSVSDIGLVIGIVAFLEIIFILFWGMSERWLGSIAALATGAVLYVAYMVLQGLVSETWQAYALTPLSGFAAAAIISLPITYLQNLIADRPGLGSSLIAVNVFLSAGLSSLVFAIGTRIGEYGFTSILGGSVGFAGIVLLILLDGKRARTTR</sequence>
<dbReference type="PANTHER" id="PTHR23535:SF2">
    <property type="entry name" value="SUGAR EFFLUX TRANSPORTER A-RELATED"/>
    <property type="match status" value="1"/>
</dbReference>
<evidence type="ECO:0000256" key="4">
    <source>
        <dbReference type="ARBA" id="ARBA00022597"/>
    </source>
</evidence>
<keyword evidence="7 8" id="KW-0472">Membrane</keyword>
<dbReference type="Proteomes" id="UP001169006">
    <property type="component" value="Unassembled WGS sequence"/>
</dbReference>
<dbReference type="InterPro" id="IPR011701">
    <property type="entry name" value="MFS"/>
</dbReference>
<feature type="transmembrane region" description="Helical" evidence="8">
    <location>
        <begin position="12"/>
        <end position="30"/>
    </location>
</feature>
<keyword evidence="3" id="KW-1003">Cell membrane</keyword>
<evidence type="ECO:0000256" key="1">
    <source>
        <dbReference type="ARBA" id="ARBA00004651"/>
    </source>
</evidence>
<keyword evidence="4" id="KW-0762">Sugar transport</keyword>
<evidence type="ECO:0000256" key="3">
    <source>
        <dbReference type="ARBA" id="ARBA00022475"/>
    </source>
</evidence>
<feature type="transmembrane region" description="Helical" evidence="8">
    <location>
        <begin position="50"/>
        <end position="70"/>
    </location>
</feature>
<gene>
    <name evidence="9" type="ORF">Q2T52_15785</name>
</gene>
<keyword evidence="10" id="KW-1185">Reference proteome</keyword>
<keyword evidence="2" id="KW-0813">Transport</keyword>
<feature type="transmembrane region" description="Helical" evidence="8">
    <location>
        <begin position="148"/>
        <end position="168"/>
    </location>
</feature>
<dbReference type="InterPro" id="IPR036259">
    <property type="entry name" value="MFS_trans_sf"/>
</dbReference>
<evidence type="ECO:0000256" key="8">
    <source>
        <dbReference type="SAM" id="Phobius"/>
    </source>
</evidence>
<reference evidence="9" key="2">
    <citation type="submission" date="2023-07" db="EMBL/GenBank/DDBJ databases">
        <authorList>
            <person name="Sun H."/>
        </authorList>
    </citation>
    <scope>NUCLEOTIDE SEQUENCE</scope>
    <source>
        <strain evidence="9">05753</strain>
    </source>
</reference>
<name>A0ABT8SZC6_9HYPH</name>
<protein>
    <submittedName>
        <fullName evidence="9">MFS transporter</fullName>
    </submittedName>
</protein>
<proteinExistence type="predicted"/>
<comment type="caution">
    <text evidence="9">The sequence shown here is derived from an EMBL/GenBank/DDBJ whole genome shotgun (WGS) entry which is preliminary data.</text>
</comment>
<keyword evidence="5 8" id="KW-0812">Transmembrane</keyword>
<feature type="transmembrane region" description="Helical" evidence="8">
    <location>
        <begin position="346"/>
        <end position="367"/>
    </location>
</feature>
<feature type="transmembrane region" description="Helical" evidence="8">
    <location>
        <begin position="283"/>
        <end position="302"/>
    </location>
</feature>
<dbReference type="SUPFAM" id="SSF103473">
    <property type="entry name" value="MFS general substrate transporter"/>
    <property type="match status" value="1"/>
</dbReference>
<comment type="subcellular location">
    <subcellularLocation>
        <location evidence="1">Cell membrane</location>
        <topology evidence="1">Multi-pass membrane protein</topology>
    </subcellularLocation>
</comment>
<dbReference type="PANTHER" id="PTHR23535">
    <property type="entry name" value="SUGAR EFFLUX TRANSPORTER A-RELATED"/>
    <property type="match status" value="1"/>
</dbReference>
<evidence type="ECO:0000256" key="5">
    <source>
        <dbReference type="ARBA" id="ARBA00022692"/>
    </source>
</evidence>
<feature type="transmembrane region" description="Helical" evidence="8">
    <location>
        <begin position="106"/>
        <end position="127"/>
    </location>
</feature>
<accession>A0ABT8SZC6</accession>
<keyword evidence="6 8" id="KW-1133">Transmembrane helix</keyword>
<dbReference type="Gene3D" id="1.20.1250.20">
    <property type="entry name" value="MFS general substrate transporter like domains"/>
    <property type="match status" value="2"/>
</dbReference>
<evidence type="ECO:0000313" key="10">
    <source>
        <dbReference type="Proteomes" id="UP001169006"/>
    </source>
</evidence>
<feature type="transmembrane region" description="Helical" evidence="8">
    <location>
        <begin position="174"/>
        <end position="193"/>
    </location>
</feature>
<feature type="transmembrane region" description="Helical" evidence="8">
    <location>
        <begin position="258"/>
        <end position="276"/>
    </location>
</feature>
<evidence type="ECO:0000256" key="2">
    <source>
        <dbReference type="ARBA" id="ARBA00022448"/>
    </source>
</evidence>
<evidence type="ECO:0000256" key="6">
    <source>
        <dbReference type="ARBA" id="ARBA00022989"/>
    </source>
</evidence>
<organism evidence="9 10">
    <name type="scientific">Rhizobium oryzicola</name>
    <dbReference type="NCBI Taxonomy" id="1232668"/>
    <lineage>
        <taxon>Bacteria</taxon>
        <taxon>Pseudomonadati</taxon>
        <taxon>Pseudomonadota</taxon>
        <taxon>Alphaproteobacteria</taxon>
        <taxon>Hyphomicrobiales</taxon>
        <taxon>Rhizobiaceae</taxon>
        <taxon>Rhizobium/Agrobacterium group</taxon>
        <taxon>Rhizobium</taxon>
    </lineage>
</organism>
<dbReference type="RefSeq" id="WP_302077735.1">
    <property type="nucleotide sequence ID" value="NZ_JAUKWQ010000004.1"/>
</dbReference>
<feature type="transmembrane region" description="Helical" evidence="8">
    <location>
        <begin position="82"/>
        <end position="100"/>
    </location>
</feature>
<dbReference type="Pfam" id="PF07690">
    <property type="entry name" value="MFS_1"/>
    <property type="match status" value="1"/>
</dbReference>